<organism evidence="2 3">
    <name type="scientific">Mytilus galloprovincialis</name>
    <name type="common">Mediterranean mussel</name>
    <dbReference type="NCBI Taxonomy" id="29158"/>
    <lineage>
        <taxon>Eukaryota</taxon>
        <taxon>Metazoa</taxon>
        <taxon>Spiralia</taxon>
        <taxon>Lophotrochozoa</taxon>
        <taxon>Mollusca</taxon>
        <taxon>Bivalvia</taxon>
        <taxon>Autobranchia</taxon>
        <taxon>Pteriomorphia</taxon>
        <taxon>Mytilida</taxon>
        <taxon>Mytiloidea</taxon>
        <taxon>Mytilidae</taxon>
        <taxon>Mytilinae</taxon>
        <taxon>Mytilus</taxon>
    </lineage>
</organism>
<dbReference type="AlphaFoldDB" id="A0A8B6CWU9"/>
<feature type="region of interest" description="Disordered" evidence="1">
    <location>
        <begin position="1"/>
        <end position="39"/>
    </location>
</feature>
<keyword evidence="3" id="KW-1185">Reference proteome</keyword>
<protein>
    <submittedName>
        <fullName evidence="2">Uncharacterized protein</fullName>
    </submittedName>
</protein>
<evidence type="ECO:0000256" key="1">
    <source>
        <dbReference type="SAM" id="MobiDB-lite"/>
    </source>
</evidence>
<dbReference type="OrthoDB" id="6047970at2759"/>
<reference evidence="2" key="1">
    <citation type="submission" date="2018-11" db="EMBL/GenBank/DDBJ databases">
        <authorList>
            <person name="Alioto T."/>
            <person name="Alioto T."/>
        </authorList>
    </citation>
    <scope>NUCLEOTIDE SEQUENCE</scope>
</reference>
<feature type="compositionally biased region" description="Low complexity" evidence="1">
    <location>
        <begin position="9"/>
        <end position="25"/>
    </location>
</feature>
<dbReference type="EMBL" id="UYJE01002405">
    <property type="protein sequence ID" value="VDI10464.1"/>
    <property type="molecule type" value="Genomic_DNA"/>
</dbReference>
<evidence type="ECO:0000313" key="3">
    <source>
        <dbReference type="Proteomes" id="UP000596742"/>
    </source>
</evidence>
<name>A0A8B6CWU9_MYTGA</name>
<sequence length="123" mass="13921">MANARMNESSDASSSVNVPAVSVKKSAPHPEEWTLPHEHSMEKREKFENWRMDLQTQIAGVAINLSKSLREYPNEDAGEGFDYSDEIIKAKYAKDARMYARKMGETLNLGLARVPVMANKDKY</sequence>
<proteinExistence type="predicted"/>
<dbReference type="Proteomes" id="UP000596742">
    <property type="component" value="Unassembled WGS sequence"/>
</dbReference>
<feature type="compositionally biased region" description="Basic and acidic residues" evidence="1">
    <location>
        <begin position="28"/>
        <end position="39"/>
    </location>
</feature>
<accession>A0A8B6CWU9</accession>
<comment type="caution">
    <text evidence="2">The sequence shown here is derived from an EMBL/GenBank/DDBJ whole genome shotgun (WGS) entry which is preliminary data.</text>
</comment>
<evidence type="ECO:0000313" key="2">
    <source>
        <dbReference type="EMBL" id="VDI10464.1"/>
    </source>
</evidence>
<gene>
    <name evidence="2" type="ORF">MGAL_10B007265</name>
</gene>